<reference evidence="1" key="1">
    <citation type="submission" date="2021-01" db="EMBL/GenBank/DDBJ databases">
        <title>Fulvivirga kasyanovii gen. nov., sp nov., a novel member of the phylum Bacteroidetes isolated from seawater in a mussel farm.</title>
        <authorList>
            <person name="Zhao L.-H."/>
            <person name="Wang Z.-J."/>
        </authorList>
    </citation>
    <scope>NUCLEOTIDE SEQUENCE</scope>
    <source>
        <strain evidence="1">2943</strain>
    </source>
</reference>
<keyword evidence="2" id="KW-1185">Reference proteome</keyword>
<dbReference type="Proteomes" id="UP000659388">
    <property type="component" value="Unassembled WGS sequence"/>
</dbReference>
<dbReference type="RefSeq" id="WP_202244710.1">
    <property type="nucleotide sequence ID" value="NZ_JAESIY010000006.1"/>
</dbReference>
<protein>
    <submittedName>
        <fullName evidence="1">Uncharacterized protein</fullName>
    </submittedName>
</protein>
<name>A0A937FAH3_9BACT</name>
<dbReference type="PANTHER" id="PTHR35609:SF1">
    <property type="entry name" value="MACRO DOMAIN-CONTAINING PROTEIN"/>
    <property type="match status" value="1"/>
</dbReference>
<dbReference type="EMBL" id="JAESIY010000006">
    <property type="protein sequence ID" value="MBL3656913.1"/>
    <property type="molecule type" value="Genomic_DNA"/>
</dbReference>
<accession>A0A937FAH3</accession>
<comment type="caution">
    <text evidence="1">The sequence shown here is derived from an EMBL/GenBank/DDBJ whole genome shotgun (WGS) entry which is preliminary data.</text>
</comment>
<organism evidence="1 2">
    <name type="scientific">Fulvivirga sediminis</name>
    <dbReference type="NCBI Taxonomy" id="2803949"/>
    <lineage>
        <taxon>Bacteria</taxon>
        <taxon>Pseudomonadati</taxon>
        <taxon>Bacteroidota</taxon>
        <taxon>Cytophagia</taxon>
        <taxon>Cytophagales</taxon>
        <taxon>Fulvivirgaceae</taxon>
        <taxon>Fulvivirga</taxon>
    </lineage>
</organism>
<evidence type="ECO:0000313" key="2">
    <source>
        <dbReference type="Proteomes" id="UP000659388"/>
    </source>
</evidence>
<dbReference type="AlphaFoldDB" id="A0A937FAH3"/>
<dbReference type="PANTHER" id="PTHR35609">
    <property type="entry name" value="MACRO DOMAIN-CONTAINING PROTEIN"/>
    <property type="match status" value="1"/>
</dbReference>
<proteinExistence type="predicted"/>
<gene>
    <name evidence="1" type="ORF">JL102_12270</name>
</gene>
<sequence length="332" mass="36862">MWFKDLTGIDEISPEYVRQHIIVDGMHLISKANKRSFQFGQLEVPTLKELKEKSLKLPNYDGEIHLEEVVGNIGNIHADPSNAGALFQAASQFNLLEMVGPQVTPEQGISGYEHDLTQGPACAIACGAGTIYRSYFASVGNQIGQSEHKQIDCLELIDAALKNEGKNLWKMSNGYAMFTQEGLLQTNAILSKFTKTERETLKDQLKIGVQWNTEVTISSNKQLVSQAYCSALPVAYSRLEPIYWEKFARIILEATYEATLYAALLNRDNTGCNKVFLTLVGGGAFGNDSGWILDSLRLALSKFKNTSLDVKIVSYEQSCPLIKDLIDKFSCD</sequence>
<evidence type="ECO:0000313" key="1">
    <source>
        <dbReference type="EMBL" id="MBL3656913.1"/>
    </source>
</evidence>